<dbReference type="Proteomes" id="UP001234297">
    <property type="component" value="Chromosome 6"/>
</dbReference>
<evidence type="ECO:0000313" key="2">
    <source>
        <dbReference type="Proteomes" id="UP001234297"/>
    </source>
</evidence>
<reference evidence="1 2" key="1">
    <citation type="journal article" date="2022" name="Hortic Res">
        <title>A haplotype resolved chromosomal level avocado genome allows analysis of novel avocado genes.</title>
        <authorList>
            <person name="Nath O."/>
            <person name="Fletcher S.J."/>
            <person name="Hayward A."/>
            <person name="Shaw L.M."/>
            <person name="Masouleh A.K."/>
            <person name="Furtado A."/>
            <person name="Henry R.J."/>
            <person name="Mitter N."/>
        </authorList>
    </citation>
    <scope>NUCLEOTIDE SEQUENCE [LARGE SCALE GENOMIC DNA]</scope>
    <source>
        <strain evidence="2">cv. Hass</strain>
    </source>
</reference>
<organism evidence="1 2">
    <name type="scientific">Persea americana</name>
    <name type="common">Avocado</name>
    <dbReference type="NCBI Taxonomy" id="3435"/>
    <lineage>
        <taxon>Eukaryota</taxon>
        <taxon>Viridiplantae</taxon>
        <taxon>Streptophyta</taxon>
        <taxon>Embryophyta</taxon>
        <taxon>Tracheophyta</taxon>
        <taxon>Spermatophyta</taxon>
        <taxon>Magnoliopsida</taxon>
        <taxon>Magnoliidae</taxon>
        <taxon>Laurales</taxon>
        <taxon>Lauraceae</taxon>
        <taxon>Persea</taxon>
    </lineage>
</organism>
<sequence>MQSSVSLLEEADKNLVAELHTTGTTAKPVHSWCCQRAGTDAKLGELALLSSLQMASAVTDLVAQLAELVPLSRCRVESWCYGNERKDFQTTLDAVICRLREEVDRNTGLVSLLRSWFRCRAAGLLLLPSC</sequence>
<gene>
    <name evidence="1" type="ORF">MRB53_019248</name>
</gene>
<protein>
    <submittedName>
        <fullName evidence="1">Uncharacterized protein</fullName>
    </submittedName>
</protein>
<name>A0ACC2KYH6_PERAE</name>
<proteinExistence type="predicted"/>
<keyword evidence="2" id="KW-1185">Reference proteome</keyword>
<evidence type="ECO:0000313" key="1">
    <source>
        <dbReference type="EMBL" id="KAJ8625941.1"/>
    </source>
</evidence>
<dbReference type="EMBL" id="CM056814">
    <property type="protein sequence ID" value="KAJ8625941.1"/>
    <property type="molecule type" value="Genomic_DNA"/>
</dbReference>
<comment type="caution">
    <text evidence="1">The sequence shown here is derived from an EMBL/GenBank/DDBJ whole genome shotgun (WGS) entry which is preliminary data.</text>
</comment>
<accession>A0ACC2KYH6</accession>